<dbReference type="Proteomes" id="UP000085678">
    <property type="component" value="Unplaced"/>
</dbReference>
<keyword evidence="2" id="KW-1185">Reference proteome</keyword>
<feature type="compositionally biased region" description="Polar residues" evidence="1">
    <location>
        <begin position="344"/>
        <end position="357"/>
    </location>
</feature>
<evidence type="ECO:0000313" key="2">
    <source>
        <dbReference type="Proteomes" id="UP000085678"/>
    </source>
</evidence>
<accession>A0A1S3I7B3</accession>
<name>A0A1S3I7B3_LINAN</name>
<organism evidence="2 3">
    <name type="scientific">Lingula anatina</name>
    <name type="common">Brachiopod</name>
    <name type="synonym">Lingula unguis</name>
    <dbReference type="NCBI Taxonomy" id="7574"/>
    <lineage>
        <taxon>Eukaryota</taxon>
        <taxon>Metazoa</taxon>
        <taxon>Spiralia</taxon>
        <taxon>Lophotrochozoa</taxon>
        <taxon>Brachiopoda</taxon>
        <taxon>Linguliformea</taxon>
        <taxon>Lingulata</taxon>
        <taxon>Lingulida</taxon>
        <taxon>Linguloidea</taxon>
        <taxon>Lingulidae</taxon>
        <taxon>Lingula</taxon>
    </lineage>
</organism>
<evidence type="ECO:0000313" key="3">
    <source>
        <dbReference type="RefSeq" id="XP_013394142.1"/>
    </source>
</evidence>
<reference evidence="3" key="1">
    <citation type="submission" date="2025-08" db="UniProtKB">
        <authorList>
            <consortium name="RefSeq"/>
        </authorList>
    </citation>
    <scope>IDENTIFICATION</scope>
    <source>
        <tissue evidence="3">Gonads</tissue>
    </source>
</reference>
<feature type="region of interest" description="Disordered" evidence="1">
    <location>
        <begin position="295"/>
        <end position="328"/>
    </location>
</feature>
<feature type="region of interest" description="Disordered" evidence="1">
    <location>
        <begin position="344"/>
        <end position="367"/>
    </location>
</feature>
<evidence type="ECO:0000256" key="1">
    <source>
        <dbReference type="SAM" id="MobiDB-lite"/>
    </source>
</evidence>
<dbReference type="KEGG" id="lak:106161671"/>
<dbReference type="GeneID" id="106161671"/>
<protein>
    <submittedName>
        <fullName evidence="3">Uncharacterized protein LOC106161671</fullName>
    </submittedName>
</protein>
<dbReference type="InParanoid" id="A0A1S3I7B3"/>
<dbReference type="RefSeq" id="XP_013394142.1">
    <property type="nucleotide sequence ID" value="XM_013538688.1"/>
</dbReference>
<sequence length="367" mass="41975">MRNLYSDVNKSTMRVSLVLPQVTVQDGTMIGNPRKVAHHKTKLFTWKIYEPHGINGGDPLYLPKLKPSIPLHIKLQNKHSQLPNIEKEEKGLLYKSKLSEGFSRLPKMKKKQSKIRYQQITFQKSLYPKGPKEPYLTGYLFRNQTMPIINNKPSKPKPQLVYTSNEDLPQGDPSFITEGRTDNTVEEHNQPSHKIEIEDENKEIDAVAAATKEKNDNFLKNSEPQKEDELLKLEPHFEKLPTSIESEKLSKSLESDKLARSIESESIIFPTLDLFKELTGSSAIDLGYNLKTYAGTRPPKTTQSLKGFRPPRTQERQLHQYQDSEDADKVADDLMTMVTVSKMTPCSSSRGRYTRLSSRYDAPLEQE</sequence>
<gene>
    <name evidence="3" type="primary">LOC106161671</name>
</gene>
<proteinExistence type="predicted"/>
<dbReference type="AlphaFoldDB" id="A0A1S3I7B3"/>